<dbReference type="InterPro" id="IPR036163">
    <property type="entry name" value="HMA_dom_sf"/>
</dbReference>
<sequence length="79" mass="8725">MQILKFKTDISGQEAIDKVTPLLNQKENISKWDIDPNSDDNILSISGEKIDPQQIENLVQEAGYKAEPVRIVGTSGEGL</sequence>
<gene>
    <name evidence="1" type="ORF">FHS90_003473</name>
</gene>
<reference evidence="1 2" key="1">
    <citation type="submission" date="2020-08" db="EMBL/GenBank/DDBJ databases">
        <title>Genomic Encyclopedia of Type Strains, Phase IV (KMG-IV): sequencing the most valuable type-strain genomes for metagenomic binning, comparative biology and taxonomic classification.</title>
        <authorList>
            <person name="Goeker M."/>
        </authorList>
    </citation>
    <scope>NUCLEOTIDE SEQUENCE [LARGE SCALE GENOMIC DNA]</scope>
    <source>
        <strain evidence="1 2">DSM 29854</strain>
    </source>
</reference>
<dbReference type="GO" id="GO:0046872">
    <property type="term" value="F:metal ion binding"/>
    <property type="evidence" value="ECO:0007669"/>
    <property type="project" value="InterPro"/>
</dbReference>
<evidence type="ECO:0008006" key="3">
    <source>
        <dbReference type="Google" id="ProtNLM"/>
    </source>
</evidence>
<proteinExistence type="predicted"/>
<keyword evidence="2" id="KW-1185">Reference proteome</keyword>
<dbReference type="RefSeq" id="WP_182513866.1">
    <property type="nucleotide sequence ID" value="NZ_JACJIQ010000015.1"/>
</dbReference>
<organism evidence="1 2">
    <name type="scientific">Rufibacter quisquiliarum</name>
    <dbReference type="NCBI Taxonomy" id="1549639"/>
    <lineage>
        <taxon>Bacteria</taxon>
        <taxon>Pseudomonadati</taxon>
        <taxon>Bacteroidota</taxon>
        <taxon>Cytophagia</taxon>
        <taxon>Cytophagales</taxon>
        <taxon>Hymenobacteraceae</taxon>
        <taxon>Rufibacter</taxon>
    </lineage>
</organism>
<evidence type="ECO:0000313" key="2">
    <source>
        <dbReference type="Proteomes" id="UP000563094"/>
    </source>
</evidence>
<comment type="caution">
    <text evidence="1">The sequence shown here is derived from an EMBL/GenBank/DDBJ whole genome shotgun (WGS) entry which is preliminary data.</text>
</comment>
<dbReference type="EMBL" id="JACJIQ010000015">
    <property type="protein sequence ID" value="MBA9078743.1"/>
    <property type="molecule type" value="Genomic_DNA"/>
</dbReference>
<dbReference type="AlphaFoldDB" id="A0A839GLN8"/>
<evidence type="ECO:0000313" key="1">
    <source>
        <dbReference type="EMBL" id="MBA9078743.1"/>
    </source>
</evidence>
<dbReference type="SUPFAM" id="SSF55008">
    <property type="entry name" value="HMA, heavy metal-associated domain"/>
    <property type="match status" value="1"/>
</dbReference>
<accession>A0A839GLN8</accession>
<name>A0A839GLN8_9BACT</name>
<dbReference type="Proteomes" id="UP000563094">
    <property type="component" value="Unassembled WGS sequence"/>
</dbReference>
<protein>
    <recommendedName>
        <fullName evidence="3">HMA domain-containing protein</fullName>
    </recommendedName>
</protein>